<evidence type="ECO:0000313" key="5">
    <source>
        <dbReference type="EMBL" id="GHH16692.1"/>
    </source>
</evidence>
<dbReference type="SUPFAM" id="SSF53850">
    <property type="entry name" value="Periplasmic binding protein-like II"/>
    <property type="match status" value="1"/>
</dbReference>
<dbReference type="PANTHER" id="PTHR43649">
    <property type="entry name" value="ARABINOSE-BINDING PROTEIN-RELATED"/>
    <property type="match status" value="1"/>
</dbReference>
<organism evidence="5 6">
    <name type="scientific">Sphingomonas glacialis</name>
    <dbReference type="NCBI Taxonomy" id="658225"/>
    <lineage>
        <taxon>Bacteria</taxon>
        <taxon>Pseudomonadati</taxon>
        <taxon>Pseudomonadota</taxon>
        <taxon>Alphaproteobacteria</taxon>
        <taxon>Sphingomonadales</taxon>
        <taxon>Sphingomonadaceae</taxon>
        <taxon>Sphingomonas</taxon>
    </lineage>
</organism>
<evidence type="ECO:0000256" key="1">
    <source>
        <dbReference type="ARBA" id="ARBA00004418"/>
    </source>
</evidence>
<gene>
    <name evidence="5" type="primary">malE</name>
    <name evidence="5" type="ORF">GCM10008023_20970</name>
</gene>
<dbReference type="Pfam" id="PF01547">
    <property type="entry name" value="SBP_bac_1"/>
    <property type="match status" value="1"/>
</dbReference>
<proteinExistence type="inferred from homology"/>
<dbReference type="InterPro" id="IPR006059">
    <property type="entry name" value="SBP"/>
</dbReference>
<keyword evidence="3" id="KW-0813">Transport</keyword>
<dbReference type="InterPro" id="IPR050490">
    <property type="entry name" value="Bact_solute-bd_prot1"/>
</dbReference>
<evidence type="ECO:0000256" key="4">
    <source>
        <dbReference type="ARBA" id="ARBA00022729"/>
    </source>
</evidence>
<dbReference type="Proteomes" id="UP000652430">
    <property type="component" value="Unassembled WGS sequence"/>
</dbReference>
<evidence type="ECO:0000256" key="2">
    <source>
        <dbReference type="ARBA" id="ARBA00008520"/>
    </source>
</evidence>
<keyword evidence="4" id="KW-0732">Signal</keyword>
<comment type="subcellular location">
    <subcellularLocation>
        <location evidence="1">Periplasm</location>
    </subcellularLocation>
</comment>
<name>A0ABQ3LKA4_9SPHN</name>
<evidence type="ECO:0000313" key="6">
    <source>
        <dbReference type="Proteomes" id="UP000652430"/>
    </source>
</evidence>
<accession>A0ABQ3LKA4</accession>
<comment type="caution">
    <text evidence="5">The sequence shown here is derived from an EMBL/GenBank/DDBJ whole genome shotgun (WGS) entry which is preliminary data.</text>
</comment>
<protein>
    <submittedName>
        <fullName evidence="5">Sugar ABC transporter substrate-binding protein</fullName>
    </submittedName>
</protein>
<keyword evidence="6" id="KW-1185">Reference proteome</keyword>
<reference evidence="6" key="1">
    <citation type="journal article" date="2019" name="Int. J. Syst. Evol. Microbiol.">
        <title>The Global Catalogue of Microorganisms (GCM) 10K type strain sequencing project: providing services to taxonomists for standard genome sequencing and annotation.</title>
        <authorList>
            <consortium name="The Broad Institute Genomics Platform"/>
            <consortium name="The Broad Institute Genome Sequencing Center for Infectious Disease"/>
            <person name="Wu L."/>
            <person name="Ma J."/>
        </authorList>
    </citation>
    <scope>NUCLEOTIDE SEQUENCE [LARGE SCALE GENOMIC DNA]</scope>
    <source>
        <strain evidence="6">CGMCC 1.8957</strain>
    </source>
</reference>
<dbReference type="PANTHER" id="PTHR43649:SF34">
    <property type="entry name" value="ABC TRANSPORTER PERIPLASMIC-BINDING PROTEIN YCJN-RELATED"/>
    <property type="match status" value="1"/>
</dbReference>
<dbReference type="EMBL" id="BNAQ01000002">
    <property type="protein sequence ID" value="GHH16692.1"/>
    <property type="molecule type" value="Genomic_DNA"/>
</dbReference>
<comment type="similarity">
    <text evidence="2">Belongs to the bacterial solute-binding protein 1 family.</text>
</comment>
<dbReference type="Gene3D" id="3.40.190.10">
    <property type="entry name" value="Periplasmic binding protein-like II"/>
    <property type="match status" value="2"/>
</dbReference>
<evidence type="ECO:0000256" key="3">
    <source>
        <dbReference type="ARBA" id="ARBA00022448"/>
    </source>
</evidence>
<sequence>MLLASQEWGHTLVEVPYRKYDIPTFDTLIQRRTLLTLGAGLALGGCGAAVPGLRWWAIGALGENAPELLPAFRTATGVAVEVQALPWTGAHEKLLTGFAGNSLPDVMMLNSAWLPELTLIGAVAPPAARSSLLADHVAGAVASVEVAGRAMAVPWTADSWVQFYRRDLLAAAGYAAPPLVWSEWMQMARAIKRRQPDRFATLHLLDWPEPLFAFAAQQGVPFLRDHATRGNFSSDGFRTALGFYKGIFDERLAPVTTGAEAGDTYVAWRHGRFAILPSNATSIGDLRRRTTLLPHDLWDVALTPGPRGAGAAMARGTSLAVSHAARDPAAAWALIRYLCDPAIQRRVYDITGDLPTRRSAWRMPEMRTNPVSATFATQIAHSVAPPAVPEWERIVAEVQLVAEHMVRGDYGVEAATVEMDKRVDRILEKRRWLAERGRAA</sequence>